<accession>A0A6J4Q5Z4</accession>
<evidence type="ECO:0000259" key="1">
    <source>
        <dbReference type="PROSITE" id="PS51819"/>
    </source>
</evidence>
<dbReference type="Pfam" id="PF00903">
    <property type="entry name" value="Glyoxalase"/>
    <property type="match status" value="1"/>
</dbReference>
<dbReference type="AlphaFoldDB" id="A0A6J4Q5Z4"/>
<dbReference type="EMBL" id="CADCUW010000391">
    <property type="protein sequence ID" value="CAA9431444.1"/>
    <property type="molecule type" value="Genomic_DNA"/>
</dbReference>
<dbReference type="PROSITE" id="PS51819">
    <property type="entry name" value="VOC"/>
    <property type="match status" value="1"/>
</dbReference>
<protein>
    <recommendedName>
        <fullName evidence="1">VOC domain-containing protein</fullName>
    </recommendedName>
</protein>
<name>A0A6J4Q5Z4_9ACTN</name>
<dbReference type="PANTHER" id="PTHR36437">
    <property type="entry name" value="GLYOXALASE/BLEOMYCIN RESISTANCE PROTEIN/DIOXYGENASE"/>
    <property type="match status" value="1"/>
</dbReference>
<organism evidence="2">
    <name type="scientific">uncultured Rubrobacteraceae bacterium</name>
    <dbReference type="NCBI Taxonomy" id="349277"/>
    <lineage>
        <taxon>Bacteria</taxon>
        <taxon>Bacillati</taxon>
        <taxon>Actinomycetota</taxon>
        <taxon>Rubrobacteria</taxon>
        <taxon>Rubrobacterales</taxon>
        <taxon>Rubrobacteraceae</taxon>
        <taxon>environmental samples</taxon>
    </lineage>
</organism>
<reference evidence="2" key="1">
    <citation type="submission" date="2020-02" db="EMBL/GenBank/DDBJ databases">
        <authorList>
            <person name="Meier V. D."/>
        </authorList>
    </citation>
    <scope>NUCLEOTIDE SEQUENCE</scope>
    <source>
        <strain evidence="2">AVDCRST_MAG01</strain>
    </source>
</reference>
<sequence>MSIARLYSADIYVHDLDRAIDFYVDKVGFEKRVDEPVDEEGHRWVEVAPSGSKTALVLSHGFGSWSPEKVGGWCRLIFSVDDLRSTFGALRARGVTFESEPEESPYGVYAQVRDPDGNVFGLLQEARD</sequence>
<evidence type="ECO:0000313" key="2">
    <source>
        <dbReference type="EMBL" id="CAA9431444.1"/>
    </source>
</evidence>
<dbReference type="PANTHER" id="PTHR36437:SF2">
    <property type="entry name" value="GLYOXALASE_BLEOMYCIN RESISTANCE PROTEIN_DIOXYGENASE"/>
    <property type="match status" value="1"/>
</dbReference>
<dbReference type="InterPro" id="IPR004360">
    <property type="entry name" value="Glyas_Fos-R_dOase_dom"/>
</dbReference>
<proteinExistence type="predicted"/>
<gene>
    <name evidence="2" type="ORF">AVDCRST_MAG01-01-3020</name>
</gene>
<dbReference type="SUPFAM" id="SSF54593">
    <property type="entry name" value="Glyoxalase/Bleomycin resistance protein/Dihydroxybiphenyl dioxygenase"/>
    <property type="match status" value="1"/>
</dbReference>
<dbReference type="InterPro" id="IPR029068">
    <property type="entry name" value="Glyas_Bleomycin-R_OHBP_Dase"/>
</dbReference>
<dbReference type="Gene3D" id="3.10.180.10">
    <property type="entry name" value="2,3-Dihydroxybiphenyl 1,2-Dioxygenase, domain 1"/>
    <property type="match status" value="1"/>
</dbReference>
<dbReference type="InterPro" id="IPR037523">
    <property type="entry name" value="VOC_core"/>
</dbReference>
<feature type="domain" description="VOC" evidence="1">
    <location>
        <begin position="5"/>
        <end position="125"/>
    </location>
</feature>